<sequence>MACQAIRSASFPSRSHHGILEVEEELKHMKTWETNMSSVPDAETFCLGLTCLERLFTCVDNLLSSPQTQQAFSHYQHNNLVDELLVRSMRLLDICGSIKDVVSQVKEHVRDIQSAQRRRKEDLSIDGSFLRKLKKNAKKAVTELKQINQTYCRKLLDLADSHVSSVIKVARDVSEVSNSVFRMLLVFMSVFISKVKSTSKWDIVAKMIQKRTSENKNHHQICVEALGFHVEGIENAPQPRRKRGKAKNEGLEALYFKQEVGKYIWHSIPFDKPSWEAVSEAEKNAMLEHLKASFDLDKINNDPDQERIRKSLRNIYMKRYRDRKYKAHLHFNENGGDDDDIERALGNLPKGMQIESWRRLKPTYKRLSMLTPFQMGRLTH</sequence>
<dbReference type="GO" id="GO:0048364">
    <property type="term" value="P:root development"/>
    <property type="evidence" value="ECO:0007669"/>
    <property type="project" value="InterPro"/>
</dbReference>
<dbReference type="PANTHER" id="PTHR33070:SF109">
    <property type="entry name" value="DOMAIN PROTEIN, PUTATIVE (DUF241)-RELATED"/>
    <property type="match status" value="1"/>
</dbReference>
<organism evidence="2 3">
    <name type="scientific">Deinandra increscens subsp. villosa</name>
    <dbReference type="NCBI Taxonomy" id="3103831"/>
    <lineage>
        <taxon>Eukaryota</taxon>
        <taxon>Viridiplantae</taxon>
        <taxon>Streptophyta</taxon>
        <taxon>Embryophyta</taxon>
        <taxon>Tracheophyta</taxon>
        <taxon>Spermatophyta</taxon>
        <taxon>Magnoliopsida</taxon>
        <taxon>eudicotyledons</taxon>
        <taxon>Gunneridae</taxon>
        <taxon>Pentapetalae</taxon>
        <taxon>asterids</taxon>
        <taxon>campanulids</taxon>
        <taxon>Asterales</taxon>
        <taxon>Asteraceae</taxon>
        <taxon>Asteroideae</taxon>
        <taxon>Heliantheae alliance</taxon>
        <taxon>Madieae</taxon>
        <taxon>Madiinae</taxon>
        <taxon>Deinandra</taxon>
    </lineage>
</organism>
<feature type="coiled-coil region" evidence="1">
    <location>
        <begin position="98"/>
        <end position="150"/>
    </location>
</feature>
<dbReference type="EMBL" id="JBCNJP010000007">
    <property type="protein sequence ID" value="KAK9074801.1"/>
    <property type="molecule type" value="Genomic_DNA"/>
</dbReference>
<proteinExistence type="predicted"/>
<evidence type="ECO:0000313" key="2">
    <source>
        <dbReference type="EMBL" id="KAK9074801.1"/>
    </source>
</evidence>
<dbReference type="Proteomes" id="UP001408789">
    <property type="component" value="Unassembled WGS sequence"/>
</dbReference>
<name>A0AAP0DGN1_9ASTR</name>
<dbReference type="AlphaFoldDB" id="A0AAP0DGN1"/>
<keyword evidence="1" id="KW-0175">Coiled coil</keyword>
<dbReference type="Pfam" id="PF03087">
    <property type="entry name" value="BPS1"/>
    <property type="match status" value="1"/>
</dbReference>
<dbReference type="PANTHER" id="PTHR33070">
    <property type="entry name" value="OS06G0725500 PROTEIN"/>
    <property type="match status" value="1"/>
</dbReference>
<protein>
    <submittedName>
        <fullName evidence="2">Uncharacterized protein</fullName>
    </submittedName>
</protein>
<evidence type="ECO:0000313" key="3">
    <source>
        <dbReference type="Proteomes" id="UP001408789"/>
    </source>
</evidence>
<accession>A0AAP0DGN1</accession>
<dbReference type="GO" id="GO:0048367">
    <property type="term" value="P:shoot system development"/>
    <property type="evidence" value="ECO:0007669"/>
    <property type="project" value="InterPro"/>
</dbReference>
<reference evidence="2 3" key="1">
    <citation type="submission" date="2024-04" db="EMBL/GenBank/DDBJ databases">
        <title>The reference genome of an endangered Asteraceae, Deinandra increscens subsp. villosa, native to the Central Coast of California.</title>
        <authorList>
            <person name="Guilliams M."/>
            <person name="Hasenstab-Lehman K."/>
            <person name="Meyer R."/>
            <person name="Mcevoy S."/>
        </authorList>
    </citation>
    <scope>NUCLEOTIDE SEQUENCE [LARGE SCALE GENOMIC DNA]</scope>
    <source>
        <tissue evidence="2">Leaf</tissue>
    </source>
</reference>
<dbReference type="InterPro" id="IPR004320">
    <property type="entry name" value="BPS1_pln"/>
</dbReference>
<gene>
    <name evidence="2" type="ORF">SSX86_003119</name>
</gene>
<evidence type="ECO:0000256" key="1">
    <source>
        <dbReference type="SAM" id="Coils"/>
    </source>
</evidence>
<comment type="caution">
    <text evidence="2">The sequence shown here is derived from an EMBL/GenBank/DDBJ whole genome shotgun (WGS) entry which is preliminary data.</text>
</comment>
<keyword evidence="3" id="KW-1185">Reference proteome</keyword>